<evidence type="ECO:0000313" key="1">
    <source>
        <dbReference type="EMBL" id="CAG8441370.1"/>
    </source>
</evidence>
<dbReference type="Proteomes" id="UP000789860">
    <property type="component" value="Unassembled WGS sequence"/>
</dbReference>
<sequence>MPDDLLCVRYSPNQKLISVALLDATVKLTKILKYEASILEIVINQYSHIKTVSLVHFVQGTHYYIFTASKDKLVKYWDGDKLINYTFENITKLEGHHGEVWALAISKRGDLFISGSHDRSIRVWEQTDEQLFLEEEREKRSQLQLENKSWNTKSWRAHIIEALDIANDNATAWETYSKLKERGQDPGPPPKPNPILVTLGNLTGDQYVLRTIEKMRSSELEEALLICHLLKLFLYSNIWTCGLKRICWLTVLKYIKRDWENNNTAEFFDDIFKNEEISSGSLTKRKFINLTV</sequence>
<protein>
    <submittedName>
        <fullName evidence="1">3964_t:CDS:1</fullName>
    </submittedName>
</protein>
<gene>
    <name evidence="1" type="ORF">SCALOS_LOCUS648</name>
</gene>
<keyword evidence="2" id="KW-1185">Reference proteome</keyword>
<reference evidence="1" key="1">
    <citation type="submission" date="2021-06" db="EMBL/GenBank/DDBJ databases">
        <authorList>
            <person name="Kallberg Y."/>
            <person name="Tangrot J."/>
            <person name="Rosling A."/>
        </authorList>
    </citation>
    <scope>NUCLEOTIDE SEQUENCE</scope>
    <source>
        <strain evidence="1">AU212A</strain>
    </source>
</reference>
<evidence type="ECO:0000313" key="2">
    <source>
        <dbReference type="Proteomes" id="UP000789860"/>
    </source>
</evidence>
<dbReference type="EMBL" id="CAJVPM010000318">
    <property type="protein sequence ID" value="CAG8441370.1"/>
    <property type="molecule type" value="Genomic_DNA"/>
</dbReference>
<accession>A0ACA9JXM5</accession>
<comment type="caution">
    <text evidence="1">The sequence shown here is derived from an EMBL/GenBank/DDBJ whole genome shotgun (WGS) entry which is preliminary data.</text>
</comment>
<organism evidence="1 2">
    <name type="scientific">Scutellospora calospora</name>
    <dbReference type="NCBI Taxonomy" id="85575"/>
    <lineage>
        <taxon>Eukaryota</taxon>
        <taxon>Fungi</taxon>
        <taxon>Fungi incertae sedis</taxon>
        <taxon>Mucoromycota</taxon>
        <taxon>Glomeromycotina</taxon>
        <taxon>Glomeromycetes</taxon>
        <taxon>Diversisporales</taxon>
        <taxon>Gigasporaceae</taxon>
        <taxon>Scutellospora</taxon>
    </lineage>
</organism>
<proteinExistence type="predicted"/>
<name>A0ACA9JXM5_9GLOM</name>